<evidence type="ECO:0000313" key="2">
    <source>
        <dbReference type="Proteomes" id="UP000322726"/>
    </source>
</evidence>
<dbReference type="RefSeq" id="WP_130232499.1">
    <property type="nucleotide sequence ID" value="NZ_BMEF01000010.1"/>
</dbReference>
<gene>
    <name evidence="1" type="ORF">APAC_0372</name>
</gene>
<reference evidence="1 2" key="1">
    <citation type="submission" date="2019-09" db="EMBL/GenBank/DDBJ databases">
        <title>Complete genome sequencing of four Arcobacter species reveals a diverse suite of mobile elements.</title>
        <authorList>
            <person name="Miller W.G."/>
            <person name="Yee E."/>
            <person name="Bono J.L."/>
        </authorList>
    </citation>
    <scope>NUCLEOTIDE SEQUENCE [LARGE SCALE GENOMIC DNA]</scope>
    <source>
        <strain evidence="1 2">LMG 26638</strain>
    </source>
</reference>
<reference evidence="1 2" key="3">
    <citation type="submission" date="2019-09" db="EMBL/GenBank/DDBJ databases">
        <title>Taxonomic note: a critical rebuttal of the proposed division of the genus Arcobacter into six genera, emended descriptions of Arcobacter anaerophilus and the genus Arcobacter, and an assessment of genus-level boundaries for Epsilonproteobacteria using in silico genomic comparator tools.</title>
        <authorList>
            <person name="On S.L.W."/>
            <person name="Miller W.G."/>
            <person name="Biggs P."/>
            <person name="Cornelius A."/>
            <person name="Vandamme P."/>
        </authorList>
    </citation>
    <scope>NUCLEOTIDE SEQUENCE [LARGE SCALE GENOMIC DNA]</scope>
    <source>
        <strain evidence="1 2">LMG 26638</strain>
    </source>
</reference>
<dbReference type="Gene3D" id="2.60.40.10">
    <property type="entry name" value="Immunoglobulins"/>
    <property type="match status" value="1"/>
</dbReference>
<dbReference type="InterPro" id="IPR014880">
    <property type="entry name" value="SoxZ_dom"/>
</dbReference>
<name>A0A5C2H443_9BACT</name>
<protein>
    <submittedName>
        <fullName evidence="1">Quinoprotein dehydrogenase-associated SoxYZ-like carrier</fullName>
    </submittedName>
</protein>
<dbReference type="AlphaFoldDB" id="A0A5C2H443"/>
<dbReference type="OrthoDB" id="5343309at2"/>
<dbReference type="InterPro" id="IPR013783">
    <property type="entry name" value="Ig-like_fold"/>
</dbReference>
<proteinExistence type="predicted"/>
<evidence type="ECO:0000313" key="1">
    <source>
        <dbReference type="EMBL" id="QEP33533.1"/>
    </source>
</evidence>
<accession>A0A5C2H443</accession>
<keyword evidence="2" id="KW-1185">Reference proteome</keyword>
<dbReference type="Gene3D" id="2.60.40.2470">
    <property type="entry name" value="SoxY domain"/>
    <property type="match status" value="1"/>
</dbReference>
<dbReference type="Pfam" id="PF13501">
    <property type="entry name" value="SoxY"/>
    <property type="match status" value="1"/>
</dbReference>
<dbReference type="InterPro" id="IPR038162">
    <property type="entry name" value="SoxY_sf"/>
</dbReference>
<dbReference type="Pfam" id="PF08770">
    <property type="entry name" value="SoxZ"/>
    <property type="match status" value="1"/>
</dbReference>
<sequence length="244" mass="27168">MKHIFFFILVFLATTASAKNPIISPTFDDLVKSIIGEEEYIFDDKNITIKVPSFADNPVQVPIYVDATKIKDAKRLIIFADLNPIAQIVDMPTTKLLPIFSSNIKVAQETPLRALVQDSSGLWHVGSANIHSNGGGCDISSQASQNSEFSKFLGQTKGQVFDKKGITRIKASVFHPMETGLIFGNTKFFVDTILIKDGNSLIDEIKLTPAISENPRFIFETKNKYTNLNILFKDNDANSFELKF</sequence>
<dbReference type="KEGG" id="apai:APAC_0372"/>
<dbReference type="InterPro" id="IPR032711">
    <property type="entry name" value="SoxY"/>
</dbReference>
<organism evidence="1 2">
    <name type="scientific">Malaciobacter pacificus</name>
    <dbReference type="NCBI Taxonomy" id="1080223"/>
    <lineage>
        <taxon>Bacteria</taxon>
        <taxon>Pseudomonadati</taxon>
        <taxon>Campylobacterota</taxon>
        <taxon>Epsilonproteobacteria</taxon>
        <taxon>Campylobacterales</taxon>
        <taxon>Arcobacteraceae</taxon>
        <taxon>Malaciobacter</taxon>
    </lineage>
</organism>
<dbReference type="SUPFAM" id="SSF81296">
    <property type="entry name" value="E set domains"/>
    <property type="match status" value="1"/>
</dbReference>
<dbReference type="InterPro" id="IPR014756">
    <property type="entry name" value="Ig_E-set"/>
</dbReference>
<dbReference type="EMBL" id="CP035928">
    <property type="protein sequence ID" value="QEP33533.1"/>
    <property type="molecule type" value="Genomic_DNA"/>
</dbReference>
<dbReference type="Proteomes" id="UP000322726">
    <property type="component" value="Chromosome"/>
</dbReference>
<reference evidence="2" key="2">
    <citation type="submission" date="2019-09" db="EMBL/GenBank/DDBJ databases">
        <title>Complete genome sequencing of four Arcobacter species reveals a diverse suite of mobile elements.</title>
        <authorList>
            <person name="On S.L.W."/>
            <person name="Miller W.G."/>
            <person name="Biggs P."/>
            <person name="Cornelius A."/>
            <person name="Vandamme P."/>
        </authorList>
    </citation>
    <scope>NUCLEOTIDE SEQUENCE [LARGE SCALE GENOMIC DNA]</scope>
    <source>
        <strain evidence="2">LMG 26638</strain>
    </source>
</reference>